<sequence>MTAYSYGKWPKYKVLVKSRRLIPHLPKTLIMGHKNFSKLLDKFKKIIIKPSGGSGGKGVIQVTSLGKGIYMVHDGRFMKRIVGREAAYSFVHARTKSTTHIVQKKIPLAQVNGRPFDLRVVLQKSTNSSWHITGKLAKIAGPGYIITNTARSKGKVVPLSSAIHASTISDPSLHQINKKIDHISNRAVQCLNNHYPKLRIVGLDIGLDSNGKVWIIEANFAPSKSLFLRLKDKTMYKRILSYARMKLK</sequence>
<keyword evidence="1" id="KW-0547">Nucleotide-binding</keyword>
<organism evidence="3 4">
    <name type="scientific">Paenibacillus planticolens</name>
    <dbReference type="NCBI Taxonomy" id="2654976"/>
    <lineage>
        <taxon>Bacteria</taxon>
        <taxon>Bacillati</taxon>
        <taxon>Bacillota</taxon>
        <taxon>Bacilli</taxon>
        <taxon>Bacillales</taxon>
        <taxon>Paenibacillaceae</taxon>
        <taxon>Paenibacillus</taxon>
    </lineage>
</organism>
<evidence type="ECO:0000259" key="2">
    <source>
        <dbReference type="PROSITE" id="PS50975"/>
    </source>
</evidence>
<keyword evidence="4" id="KW-1185">Reference proteome</keyword>
<evidence type="ECO:0000256" key="1">
    <source>
        <dbReference type="PROSITE-ProRule" id="PRU00409"/>
    </source>
</evidence>
<dbReference type="InterPro" id="IPR026838">
    <property type="entry name" value="YheC/D"/>
</dbReference>
<reference evidence="3 4" key="1">
    <citation type="submission" date="2019-10" db="EMBL/GenBank/DDBJ databases">
        <title>Description of Paenibacillus pedi sp. nov.</title>
        <authorList>
            <person name="Carlier A."/>
            <person name="Qi S."/>
        </authorList>
    </citation>
    <scope>NUCLEOTIDE SEQUENCE [LARGE SCALE GENOMIC DNA]</scope>
    <source>
        <strain evidence="3 4">LMG 31457</strain>
    </source>
</reference>
<gene>
    <name evidence="3" type="ORF">GC097_20170</name>
</gene>
<dbReference type="InterPro" id="IPR011761">
    <property type="entry name" value="ATP-grasp"/>
</dbReference>
<dbReference type="Gene3D" id="3.30.470.20">
    <property type="entry name" value="ATP-grasp fold, B domain"/>
    <property type="match status" value="1"/>
</dbReference>
<dbReference type="PROSITE" id="PS50975">
    <property type="entry name" value="ATP_GRASP"/>
    <property type="match status" value="1"/>
</dbReference>
<dbReference type="Pfam" id="PF14398">
    <property type="entry name" value="ATPgrasp_YheCD"/>
    <property type="match status" value="1"/>
</dbReference>
<protein>
    <recommendedName>
        <fullName evidence="2">ATP-grasp domain-containing protein</fullName>
    </recommendedName>
</protein>
<dbReference type="RefSeq" id="WP_171685151.1">
    <property type="nucleotide sequence ID" value="NZ_WHNZ01000042.1"/>
</dbReference>
<evidence type="ECO:0000313" key="3">
    <source>
        <dbReference type="EMBL" id="NOV02328.1"/>
    </source>
</evidence>
<feature type="domain" description="ATP-grasp" evidence="2">
    <location>
        <begin position="14"/>
        <end position="244"/>
    </location>
</feature>
<dbReference type="Proteomes" id="UP000618579">
    <property type="component" value="Unassembled WGS sequence"/>
</dbReference>
<dbReference type="SUPFAM" id="SSF56059">
    <property type="entry name" value="Glutathione synthetase ATP-binding domain-like"/>
    <property type="match status" value="1"/>
</dbReference>
<accession>A0ABX1ZU31</accession>
<evidence type="ECO:0000313" key="4">
    <source>
        <dbReference type="Proteomes" id="UP000618579"/>
    </source>
</evidence>
<dbReference type="EMBL" id="WHNZ01000042">
    <property type="protein sequence ID" value="NOV02328.1"/>
    <property type="molecule type" value="Genomic_DNA"/>
</dbReference>
<comment type="caution">
    <text evidence="3">The sequence shown here is derived from an EMBL/GenBank/DDBJ whole genome shotgun (WGS) entry which is preliminary data.</text>
</comment>
<proteinExistence type="predicted"/>
<keyword evidence="1" id="KW-0067">ATP-binding</keyword>
<name>A0ABX1ZU31_9BACL</name>